<keyword evidence="3" id="KW-0479">Metal-binding</keyword>
<dbReference type="PANTHER" id="PTHR46471">
    <property type="entry name" value="CHITIN DEACETYLASE"/>
    <property type="match status" value="1"/>
</dbReference>
<feature type="chain" id="PRO_5045595816" evidence="9">
    <location>
        <begin position="19"/>
        <end position="375"/>
    </location>
</feature>
<dbReference type="InterPro" id="IPR002509">
    <property type="entry name" value="NODB_dom"/>
</dbReference>
<evidence type="ECO:0000256" key="6">
    <source>
        <dbReference type="ARBA" id="ARBA00023277"/>
    </source>
</evidence>
<keyword evidence="5" id="KW-0378">Hydrolase</keyword>
<feature type="disulfide bond" evidence="8">
    <location>
        <begin position="333"/>
        <end position="348"/>
    </location>
</feature>
<dbReference type="InterPro" id="IPR001002">
    <property type="entry name" value="Chitin-bd_1"/>
</dbReference>
<dbReference type="Gene3D" id="3.30.60.10">
    <property type="entry name" value="Endochitinase-like"/>
    <property type="match status" value="1"/>
</dbReference>
<keyword evidence="7" id="KW-0170">Cobalt</keyword>
<reference evidence="12 13" key="1">
    <citation type="submission" date="2024-06" db="EMBL/GenBank/DDBJ databases">
        <title>Complete genome of Phlyctema vagabunda strain 19-DSS-EL-015.</title>
        <authorList>
            <person name="Fiorenzani C."/>
        </authorList>
    </citation>
    <scope>NUCLEOTIDE SEQUENCE [LARGE SCALE GENOMIC DNA]</scope>
    <source>
        <strain evidence="12 13">19-DSS-EL-015</strain>
    </source>
</reference>
<dbReference type="InterPro" id="IPR011330">
    <property type="entry name" value="Glyco_hydro/deAcase_b/a-brl"/>
</dbReference>
<evidence type="ECO:0000256" key="2">
    <source>
        <dbReference type="ARBA" id="ARBA00022669"/>
    </source>
</evidence>
<dbReference type="PROSITE" id="PS50941">
    <property type="entry name" value="CHIT_BIND_I_2"/>
    <property type="match status" value="1"/>
</dbReference>
<organism evidence="12 13">
    <name type="scientific">Phlyctema vagabunda</name>
    <dbReference type="NCBI Taxonomy" id="108571"/>
    <lineage>
        <taxon>Eukaryota</taxon>
        <taxon>Fungi</taxon>
        <taxon>Dikarya</taxon>
        <taxon>Ascomycota</taxon>
        <taxon>Pezizomycotina</taxon>
        <taxon>Leotiomycetes</taxon>
        <taxon>Helotiales</taxon>
        <taxon>Dermateaceae</taxon>
        <taxon>Phlyctema</taxon>
    </lineage>
</organism>
<accession>A0ABR4PHF7</accession>
<evidence type="ECO:0000256" key="9">
    <source>
        <dbReference type="SAM" id="SignalP"/>
    </source>
</evidence>
<dbReference type="SUPFAM" id="SSF57016">
    <property type="entry name" value="Plant lectins/antimicrobial peptides"/>
    <property type="match status" value="1"/>
</dbReference>
<dbReference type="Proteomes" id="UP001629113">
    <property type="component" value="Unassembled WGS sequence"/>
</dbReference>
<dbReference type="Pfam" id="PF01522">
    <property type="entry name" value="Polysacc_deac_1"/>
    <property type="match status" value="1"/>
</dbReference>
<keyword evidence="6" id="KW-0119">Carbohydrate metabolism</keyword>
<name>A0ABR4PHF7_9HELO</name>
<dbReference type="InterPro" id="IPR036861">
    <property type="entry name" value="Endochitinase-like_sf"/>
</dbReference>
<gene>
    <name evidence="12" type="ORF">PVAG01_06929</name>
</gene>
<keyword evidence="4 9" id="KW-0732">Signal</keyword>
<keyword evidence="8" id="KW-1015">Disulfide bond</keyword>
<comment type="caution">
    <text evidence="8">Lacks conserved residue(s) required for the propagation of feature annotation.</text>
</comment>
<keyword evidence="13" id="KW-1185">Reference proteome</keyword>
<evidence type="ECO:0000256" key="3">
    <source>
        <dbReference type="ARBA" id="ARBA00022723"/>
    </source>
</evidence>
<dbReference type="PANTHER" id="PTHR46471:SF2">
    <property type="entry name" value="CHITIN DEACETYLASE-RELATED"/>
    <property type="match status" value="1"/>
</dbReference>
<dbReference type="SUPFAM" id="SSF88713">
    <property type="entry name" value="Glycoside hydrolase/deacetylase"/>
    <property type="match status" value="1"/>
</dbReference>
<evidence type="ECO:0000256" key="7">
    <source>
        <dbReference type="ARBA" id="ARBA00023285"/>
    </source>
</evidence>
<dbReference type="SMART" id="SM00270">
    <property type="entry name" value="ChtBD1"/>
    <property type="match status" value="1"/>
</dbReference>
<dbReference type="CDD" id="cd11618">
    <property type="entry name" value="ChtBD1_1"/>
    <property type="match status" value="1"/>
</dbReference>
<evidence type="ECO:0000256" key="4">
    <source>
        <dbReference type="ARBA" id="ARBA00022729"/>
    </source>
</evidence>
<evidence type="ECO:0000313" key="12">
    <source>
        <dbReference type="EMBL" id="KAL3422773.1"/>
    </source>
</evidence>
<dbReference type="EMBL" id="JBFCZG010000005">
    <property type="protein sequence ID" value="KAL3422773.1"/>
    <property type="molecule type" value="Genomic_DNA"/>
</dbReference>
<feature type="domain" description="Chitin-binding type-1" evidence="10">
    <location>
        <begin position="330"/>
        <end position="374"/>
    </location>
</feature>
<evidence type="ECO:0000256" key="1">
    <source>
        <dbReference type="ARBA" id="ARBA00001941"/>
    </source>
</evidence>
<dbReference type="PROSITE" id="PS51677">
    <property type="entry name" value="NODB"/>
    <property type="match status" value="1"/>
</dbReference>
<proteinExistence type="predicted"/>
<feature type="signal peptide" evidence="9">
    <location>
        <begin position="1"/>
        <end position="18"/>
    </location>
</feature>
<comment type="cofactor">
    <cofactor evidence="1">
        <name>Co(2+)</name>
        <dbReference type="ChEBI" id="CHEBI:48828"/>
    </cofactor>
</comment>
<dbReference type="Gene3D" id="3.20.20.370">
    <property type="entry name" value="Glycoside hydrolase/deacetylase"/>
    <property type="match status" value="1"/>
</dbReference>
<dbReference type="CDD" id="cd10951">
    <property type="entry name" value="CE4_ClCDA_like"/>
    <property type="match status" value="1"/>
</dbReference>
<evidence type="ECO:0000313" key="13">
    <source>
        <dbReference type="Proteomes" id="UP001629113"/>
    </source>
</evidence>
<evidence type="ECO:0000259" key="11">
    <source>
        <dbReference type="PROSITE" id="PS51677"/>
    </source>
</evidence>
<feature type="domain" description="NodB homology" evidence="11">
    <location>
        <begin position="100"/>
        <end position="292"/>
    </location>
</feature>
<evidence type="ECO:0000256" key="8">
    <source>
        <dbReference type="PROSITE-ProRule" id="PRU00261"/>
    </source>
</evidence>
<evidence type="ECO:0000256" key="5">
    <source>
        <dbReference type="ARBA" id="ARBA00022801"/>
    </source>
</evidence>
<comment type="caution">
    <text evidence="12">The sequence shown here is derived from an EMBL/GenBank/DDBJ whole genome shotgun (WGS) entry which is preliminary data.</text>
</comment>
<protein>
    <submittedName>
        <fullName evidence="12">Polysaccharide deacetylase</fullName>
    </submittedName>
</protein>
<keyword evidence="2 8" id="KW-0147">Chitin-binding</keyword>
<evidence type="ECO:0000259" key="10">
    <source>
        <dbReference type="PROSITE" id="PS50941"/>
    </source>
</evidence>
<feature type="disulfide bond" evidence="8">
    <location>
        <begin position="347"/>
        <end position="361"/>
    </location>
</feature>
<sequence>MFSKLVLLSLGIVGSVFADSSEEFSKLVVGRGAGTNPSSLKSRNLFAKSAFLETRKNLDSSQRKRQTAVVPAGLSTADIPRPHIGSVPYGVTITSCTAPGVVALTFDDGPSRYTRDLLDLLDSFNAKSTFFVTGLNGEPQGIDDCATEDPALIQRIYNSGHQLAHHTWNHPSLNGLSDTDFNNEMYWNEMALRNILGVIPTYMRPPYLECDDACLSRMAGLGYHVVSTDLDTQDWQYQTPETAQTSKDIYSAGINARPSSAIVLAHDIHFQTVYNLTRHMLETTVAAGYTFATVGTCLGDAPENWYRAAGSAVVCNTTTAPPAEPVVSTDGACGVRITCQGSIYGNCCSQWGWCGSTNDHCLSGCQTGFGTCGAV</sequence>